<reference evidence="2 3" key="1">
    <citation type="submission" date="2023-09" db="EMBL/GenBank/DDBJ databases">
        <authorList>
            <person name="Rey-Velasco X."/>
        </authorList>
    </citation>
    <scope>NUCLEOTIDE SEQUENCE [LARGE SCALE GENOMIC DNA]</scope>
    <source>
        <strain evidence="2 3">F188</strain>
    </source>
</reference>
<comment type="caution">
    <text evidence="2">The sequence shown here is derived from an EMBL/GenBank/DDBJ whole genome shotgun (WGS) entry which is preliminary data.</text>
</comment>
<accession>A0ABU3DZZ4</accession>
<dbReference type="RefSeq" id="WP_311682561.1">
    <property type="nucleotide sequence ID" value="NZ_JAVRHM010000004.1"/>
</dbReference>
<evidence type="ECO:0000313" key="2">
    <source>
        <dbReference type="EMBL" id="MDT0689203.1"/>
    </source>
</evidence>
<dbReference type="PROSITE" id="PS51257">
    <property type="entry name" value="PROKAR_LIPOPROTEIN"/>
    <property type="match status" value="1"/>
</dbReference>
<feature type="compositionally biased region" description="Basic and acidic residues" evidence="1">
    <location>
        <begin position="59"/>
        <end position="69"/>
    </location>
</feature>
<feature type="region of interest" description="Disordered" evidence="1">
    <location>
        <begin position="25"/>
        <end position="79"/>
    </location>
</feature>
<name>A0ABU3DZZ4_9FLAO</name>
<keyword evidence="3" id="KW-1185">Reference proteome</keyword>
<proteinExistence type="predicted"/>
<dbReference type="Proteomes" id="UP001261624">
    <property type="component" value="Unassembled WGS sequence"/>
</dbReference>
<feature type="compositionally biased region" description="Acidic residues" evidence="1">
    <location>
        <begin position="25"/>
        <end position="58"/>
    </location>
</feature>
<organism evidence="2 3">
    <name type="scientific">Autumnicola patrickiae</name>
    <dbReference type="NCBI Taxonomy" id="3075591"/>
    <lineage>
        <taxon>Bacteria</taxon>
        <taxon>Pseudomonadati</taxon>
        <taxon>Bacteroidota</taxon>
        <taxon>Flavobacteriia</taxon>
        <taxon>Flavobacteriales</taxon>
        <taxon>Flavobacteriaceae</taxon>
        <taxon>Autumnicola</taxon>
    </lineage>
</organism>
<evidence type="ECO:0000256" key="1">
    <source>
        <dbReference type="SAM" id="MobiDB-lite"/>
    </source>
</evidence>
<gene>
    <name evidence="2" type="ORF">RM549_05365</name>
</gene>
<dbReference type="EMBL" id="JAVRHM010000004">
    <property type="protein sequence ID" value="MDT0689203.1"/>
    <property type="molecule type" value="Genomic_DNA"/>
</dbReference>
<sequence length="79" mass="9416">MKRSILMLAMFFTLSTVFTSCREVNEEENEIEMEAEEMEEEMEQEMDGETHEEMEERNEDVNELDRVGQEIEDTAEETE</sequence>
<protein>
    <submittedName>
        <fullName evidence="2">Uncharacterized protein</fullName>
    </submittedName>
</protein>
<feature type="compositionally biased region" description="Acidic residues" evidence="1">
    <location>
        <begin position="70"/>
        <end position="79"/>
    </location>
</feature>
<evidence type="ECO:0000313" key="3">
    <source>
        <dbReference type="Proteomes" id="UP001261624"/>
    </source>
</evidence>